<keyword evidence="4" id="KW-1185">Reference proteome</keyword>
<dbReference type="GO" id="GO:0042134">
    <property type="term" value="F:rRNA primary transcript binding"/>
    <property type="evidence" value="ECO:0007669"/>
    <property type="project" value="InterPro"/>
</dbReference>
<gene>
    <name evidence="3" type="ORF">SOMG_03630</name>
</gene>
<sequence length="306" mass="35916">MGPIKNKIVRQQLYLKELQRRKKEKLEKRKDRAKEEEKEPEKKAARLAENVPETIESKRVYDETVLQDEPDEEVQAEIQDDEFAAYFNEERRFPKLLVTTSKRASRKCYDFASELLDCFPNAEFRKRTGNIEIHEIAEAATKRGYTDLIVLNEDRKQTNALTLIHLPSGPSFYFTLSSIQSAQEISNHGRSSGHIPELIINNFSTRLGLTVARAFQSLFIQQPQIQGRQVVTIHCQRDFLFFRRHRYDFRERSNRPDGIGTGLQELGPRFTMRLRMVQRGIWDNKKGEVFFESNAGEESDRRKFWL</sequence>
<dbReference type="SMART" id="SM00879">
    <property type="entry name" value="Brix"/>
    <property type="match status" value="1"/>
</dbReference>
<evidence type="ECO:0000313" key="3">
    <source>
        <dbReference type="EMBL" id="WBW73380.1"/>
    </source>
</evidence>
<reference evidence="3 4" key="1">
    <citation type="journal article" date="2023" name="G3 (Bethesda)">
        <title>A high-quality reference genome for the fission yeast Schizosaccharomyces osmophilus.</title>
        <authorList>
            <person name="Jia G.S."/>
            <person name="Zhang W.C."/>
            <person name="Liang Y."/>
            <person name="Liu X.H."/>
            <person name="Rhind N."/>
            <person name="Pidoux A."/>
            <person name="Brysch-Herzberg M."/>
            <person name="Du L.L."/>
        </authorList>
    </citation>
    <scope>NUCLEOTIDE SEQUENCE [LARGE SCALE GENOMIC DNA]</scope>
    <source>
        <strain evidence="3 4">CBS 15793</strain>
    </source>
</reference>
<dbReference type="GO" id="GO:0030687">
    <property type="term" value="C:preribosome, large subunit precursor"/>
    <property type="evidence" value="ECO:0007669"/>
    <property type="project" value="TreeGrafter"/>
</dbReference>
<feature type="region of interest" description="Disordered" evidence="1">
    <location>
        <begin position="23"/>
        <end position="50"/>
    </location>
</feature>
<organism evidence="3 4">
    <name type="scientific">Schizosaccharomyces osmophilus</name>
    <dbReference type="NCBI Taxonomy" id="2545709"/>
    <lineage>
        <taxon>Eukaryota</taxon>
        <taxon>Fungi</taxon>
        <taxon>Dikarya</taxon>
        <taxon>Ascomycota</taxon>
        <taxon>Taphrinomycotina</taxon>
        <taxon>Schizosaccharomycetes</taxon>
        <taxon>Schizosaccharomycetales</taxon>
        <taxon>Schizosaccharomycetaceae</taxon>
        <taxon>Schizosaccharomyces</taxon>
    </lineage>
</organism>
<dbReference type="PANTHER" id="PTHR22734">
    <property type="entry name" value="U3 SMALL NUCLEOLAR RIBONUCLEOPROTEIN PROTEIN IMP4"/>
    <property type="match status" value="1"/>
</dbReference>
<evidence type="ECO:0000259" key="2">
    <source>
        <dbReference type="PROSITE" id="PS50833"/>
    </source>
</evidence>
<dbReference type="GO" id="GO:0000470">
    <property type="term" value="P:maturation of LSU-rRNA"/>
    <property type="evidence" value="ECO:0007669"/>
    <property type="project" value="TreeGrafter"/>
</dbReference>
<feature type="compositionally biased region" description="Basic and acidic residues" evidence="1">
    <location>
        <begin position="24"/>
        <end position="46"/>
    </location>
</feature>
<dbReference type="InterPro" id="IPR007109">
    <property type="entry name" value="Brix"/>
</dbReference>
<dbReference type="KEGG" id="som:SOMG_03630"/>
<dbReference type="SUPFAM" id="SSF52954">
    <property type="entry name" value="Class II aaRS ABD-related"/>
    <property type="match status" value="1"/>
</dbReference>
<dbReference type="FunFam" id="3.40.50.10480:FF:000002">
    <property type="entry name" value="Ribosome production factor 1"/>
    <property type="match status" value="1"/>
</dbReference>
<dbReference type="Gene3D" id="3.40.50.10480">
    <property type="entry name" value="Probable brix-domain ribosomal biogenesis protein"/>
    <property type="match status" value="1"/>
</dbReference>
<dbReference type="Pfam" id="PF04427">
    <property type="entry name" value="Brix"/>
    <property type="match status" value="1"/>
</dbReference>
<dbReference type="GO" id="GO:0005730">
    <property type="term" value="C:nucleolus"/>
    <property type="evidence" value="ECO:0007669"/>
    <property type="project" value="TreeGrafter"/>
</dbReference>
<dbReference type="GO" id="GO:0000460">
    <property type="term" value="P:maturation of 5.8S rRNA"/>
    <property type="evidence" value="ECO:0007669"/>
    <property type="project" value="TreeGrafter"/>
</dbReference>
<dbReference type="GeneID" id="80877108"/>
<dbReference type="EMBL" id="CP115612">
    <property type="protein sequence ID" value="WBW73380.1"/>
    <property type="molecule type" value="Genomic_DNA"/>
</dbReference>
<dbReference type="InterPro" id="IPR044281">
    <property type="entry name" value="IMP4/RPF1"/>
</dbReference>
<dbReference type="Proteomes" id="UP001212411">
    <property type="component" value="Chromosome 2"/>
</dbReference>
<feature type="domain" description="Brix" evidence="2">
    <location>
        <begin position="94"/>
        <end position="283"/>
    </location>
</feature>
<dbReference type="AlphaFoldDB" id="A0AAE9WBX2"/>
<name>A0AAE9WBX2_9SCHI</name>
<evidence type="ECO:0000313" key="4">
    <source>
        <dbReference type="Proteomes" id="UP001212411"/>
    </source>
</evidence>
<protein>
    <submittedName>
        <fullName evidence="3">Brix domain protein Rpf1</fullName>
    </submittedName>
</protein>
<evidence type="ECO:0000256" key="1">
    <source>
        <dbReference type="SAM" id="MobiDB-lite"/>
    </source>
</evidence>
<accession>A0AAE9WBX2</accession>
<dbReference type="PANTHER" id="PTHR22734:SF3">
    <property type="entry name" value="RIBOSOME PRODUCTION FACTOR 1"/>
    <property type="match status" value="1"/>
</dbReference>
<dbReference type="RefSeq" id="XP_056037623.1">
    <property type="nucleotide sequence ID" value="XM_056182419.1"/>
</dbReference>
<proteinExistence type="predicted"/>
<dbReference type="PROSITE" id="PS50833">
    <property type="entry name" value="BRIX"/>
    <property type="match status" value="1"/>
</dbReference>